<dbReference type="Gene3D" id="3.90.190.10">
    <property type="entry name" value="Protein tyrosine phosphatase superfamily"/>
    <property type="match status" value="1"/>
</dbReference>
<dbReference type="InterPro" id="IPR050561">
    <property type="entry name" value="PTP"/>
</dbReference>
<evidence type="ECO:0000313" key="4">
    <source>
        <dbReference type="EMBL" id="CAE6416871.1"/>
    </source>
</evidence>
<keyword evidence="1" id="KW-0378">Hydrolase</keyword>
<gene>
    <name evidence="4" type="ORF">RDB_LOCUS78485</name>
</gene>
<feature type="region of interest" description="Disordered" evidence="2">
    <location>
        <begin position="423"/>
        <end position="478"/>
    </location>
</feature>
<dbReference type="InterPro" id="IPR029021">
    <property type="entry name" value="Prot-tyrosine_phosphatase-like"/>
</dbReference>
<protein>
    <recommendedName>
        <fullName evidence="3">Tyrosine specific protein phosphatases domain-containing protein</fullName>
    </recommendedName>
</protein>
<feature type="region of interest" description="Disordered" evidence="2">
    <location>
        <begin position="304"/>
        <end position="333"/>
    </location>
</feature>
<dbReference type="Proteomes" id="UP000663846">
    <property type="component" value="Unassembled WGS sequence"/>
</dbReference>
<comment type="caution">
    <text evidence="4">The sequence shown here is derived from an EMBL/GenBank/DDBJ whole genome shotgun (WGS) entry which is preliminary data.</text>
</comment>
<reference evidence="4" key="1">
    <citation type="submission" date="2021-01" db="EMBL/GenBank/DDBJ databases">
        <authorList>
            <person name="Kaushik A."/>
        </authorList>
    </citation>
    <scope>NUCLEOTIDE SEQUENCE</scope>
    <source>
        <strain evidence="4">AG1-1C</strain>
    </source>
</reference>
<evidence type="ECO:0000256" key="2">
    <source>
        <dbReference type="SAM" id="MobiDB-lite"/>
    </source>
</evidence>
<dbReference type="PANTHER" id="PTHR23339">
    <property type="entry name" value="TYROSINE SPECIFIC PROTEIN PHOSPHATASE AND DUAL SPECIFICITY PROTEIN PHOSPHATASE"/>
    <property type="match status" value="1"/>
</dbReference>
<organism evidence="4 5">
    <name type="scientific">Rhizoctonia solani</name>
    <dbReference type="NCBI Taxonomy" id="456999"/>
    <lineage>
        <taxon>Eukaryota</taxon>
        <taxon>Fungi</taxon>
        <taxon>Dikarya</taxon>
        <taxon>Basidiomycota</taxon>
        <taxon>Agaricomycotina</taxon>
        <taxon>Agaricomycetes</taxon>
        <taxon>Cantharellales</taxon>
        <taxon>Ceratobasidiaceae</taxon>
        <taxon>Rhizoctonia</taxon>
    </lineage>
</organism>
<evidence type="ECO:0000259" key="3">
    <source>
        <dbReference type="PROSITE" id="PS50056"/>
    </source>
</evidence>
<accession>A0A8H2X8E0</accession>
<sequence length="751" mass="81966">MLLAASPHPQLDAYDALSTAPALHTPQQLAQLEAVARAQARETPESILVSDDEKYLAAQLVYLASQYHASEYNRQKTNVPQGVYIPLSIQLPTHIAELRTRQATSAGRQAWFIGEGDGITKEGYVLKEDDDGDSNAPNELEDEGSRSQKVVPDQQPAAGTEIIHFEQTPSSYLHRPSYFQPEVVQVDLLHDALGNSLFPTSTKLPHSAMSLLGTQPPALDPDVAETPPPLKETDLPHFLERLVPPSPHGSNIQQLPSTRFVPQLQPSPSNYLRPLLPVRPAPVHVAPSPTPQLQLALETAISKDTIPHTPPSSVPPSPGLGLRAPKPPLPKTSESHPINISQVIPPDHIGAISAQLTPQFQPQGQSTFPQGTYFRINPTYRLDRVIYVLTARAFEARAAMARYSPVPVRVRVGEGSTAGPAVFVSPGVRSEPNNNKPLGPVTSGNTLGLGLGLQGNESPSPASASTPSLVPPIVYNDSRPRNKLPTPIVLPTLPPSTATLPPPPNLNGTSTSINRPILGNLYLSSCPGKKVRLNGPASTKGRGAICRDLKADLERIKQTGVFLVVCCLDDDELEFLGASWDEYQRHAKEVGLDVLRLPMPEGLCPLSVQIMSEHMDKIIRSYTLRGRHVLAHCRGGVGRAGLVACVWMLKLGICGPVPPKQQQDLGATNEQTTGSREQVIRDPMVQAPPEHLMHERKVPRDSMELLERVVYIIRRQRSVKAIETYEQVRFLLEFIEHLRDLDAKSERELAS</sequence>
<dbReference type="EMBL" id="CAJMWS010000318">
    <property type="protein sequence ID" value="CAE6416871.1"/>
    <property type="molecule type" value="Genomic_DNA"/>
</dbReference>
<dbReference type="AlphaFoldDB" id="A0A8H2X8E0"/>
<dbReference type="InterPro" id="IPR000387">
    <property type="entry name" value="Tyr_Pase_dom"/>
</dbReference>
<dbReference type="GO" id="GO:0016791">
    <property type="term" value="F:phosphatase activity"/>
    <property type="evidence" value="ECO:0007669"/>
    <property type="project" value="UniProtKB-ARBA"/>
</dbReference>
<name>A0A8H2X8E0_9AGAM</name>
<evidence type="ECO:0000313" key="5">
    <source>
        <dbReference type="Proteomes" id="UP000663846"/>
    </source>
</evidence>
<feature type="compositionally biased region" description="Low complexity" evidence="2">
    <location>
        <begin position="454"/>
        <end position="472"/>
    </location>
</feature>
<dbReference type="Pfam" id="PF22784">
    <property type="entry name" value="PTP-SAK"/>
    <property type="match status" value="1"/>
</dbReference>
<proteinExistence type="predicted"/>
<dbReference type="PROSITE" id="PS50056">
    <property type="entry name" value="TYR_PHOSPHATASE_2"/>
    <property type="match status" value="1"/>
</dbReference>
<feature type="compositionally biased region" description="Pro residues" evidence="2">
    <location>
        <begin position="308"/>
        <end position="318"/>
    </location>
</feature>
<feature type="compositionally biased region" description="Polar residues" evidence="2">
    <location>
        <begin position="431"/>
        <end position="446"/>
    </location>
</feature>
<dbReference type="InterPro" id="IPR057023">
    <property type="entry name" value="PTP-SAK"/>
</dbReference>
<feature type="region of interest" description="Disordered" evidence="2">
    <location>
        <begin position="125"/>
        <end position="155"/>
    </location>
</feature>
<feature type="domain" description="Tyrosine specific protein phosphatases" evidence="3">
    <location>
        <begin position="613"/>
        <end position="692"/>
    </location>
</feature>
<dbReference type="SUPFAM" id="SSF52799">
    <property type="entry name" value="(Phosphotyrosine protein) phosphatases II"/>
    <property type="match status" value="1"/>
</dbReference>
<evidence type="ECO:0000256" key="1">
    <source>
        <dbReference type="ARBA" id="ARBA00022801"/>
    </source>
</evidence>